<dbReference type="PANTHER" id="PTHR36834">
    <property type="entry name" value="MEMBRANE PROTEIN-RELATED"/>
    <property type="match status" value="1"/>
</dbReference>
<reference evidence="3 4" key="1">
    <citation type="submission" date="2019-02" db="EMBL/GenBank/DDBJ databases">
        <authorList>
            <person name="Khodamoradi S."/>
            <person name="Hahnke R.L."/>
            <person name="Kaempfer P."/>
            <person name="Schumann P."/>
            <person name="Rohde M."/>
            <person name="Steinert M."/>
            <person name="Luzhetskyy A."/>
            <person name="Wink J."/>
            <person name="Ruckert C."/>
        </authorList>
    </citation>
    <scope>NUCLEOTIDE SEQUENCE [LARGE SCALE GENOMIC DNA]</scope>
    <source>
        <strain evidence="3 4">M2</strain>
    </source>
</reference>
<gene>
    <name evidence="3" type="ORF">EKD16_00895</name>
</gene>
<keyword evidence="1" id="KW-0812">Transmembrane</keyword>
<accession>A0A4P6PV12</accession>
<protein>
    <submittedName>
        <fullName evidence="3">VanZ like family protein</fullName>
    </submittedName>
</protein>
<feature type="transmembrane region" description="Helical" evidence="1">
    <location>
        <begin position="113"/>
        <end position="133"/>
    </location>
</feature>
<evidence type="ECO:0000313" key="4">
    <source>
        <dbReference type="Proteomes" id="UP000292235"/>
    </source>
</evidence>
<dbReference type="InterPro" id="IPR053150">
    <property type="entry name" value="Teicoplanin_resist-assoc"/>
</dbReference>
<feature type="transmembrane region" description="Helical" evidence="1">
    <location>
        <begin position="145"/>
        <end position="163"/>
    </location>
</feature>
<feature type="transmembrane region" description="Helical" evidence="1">
    <location>
        <begin position="37"/>
        <end position="59"/>
    </location>
</feature>
<organism evidence="3 4">
    <name type="scientific">Streptomonospora litoralis</name>
    <dbReference type="NCBI Taxonomy" id="2498135"/>
    <lineage>
        <taxon>Bacteria</taxon>
        <taxon>Bacillati</taxon>
        <taxon>Actinomycetota</taxon>
        <taxon>Actinomycetes</taxon>
        <taxon>Streptosporangiales</taxon>
        <taxon>Nocardiopsidaceae</taxon>
        <taxon>Streptomonospora</taxon>
    </lineage>
</organism>
<evidence type="ECO:0000313" key="3">
    <source>
        <dbReference type="EMBL" id="QBI51996.1"/>
    </source>
</evidence>
<dbReference type="Proteomes" id="UP000292235">
    <property type="component" value="Chromosome"/>
</dbReference>
<dbReference type="KEGG" id="strr:EKD16_00895"/>
<proteinExistence type="predicted"/>
<feature type="transmembrane region" description="Helical" evidence="1">
    <location>
        <begin position="85"/>
        <end position="106"/>
    </location>
</feature>
<dbReference type="Pfam" id="PF04892">
    <property type="entry name" value="VanZ"/>
    <property type="match status" value="1"/>
</dbReference>
<dbReference type="InterPro" id="IPR006976">
    <property type="entry name" value="VanZ-like"/>
</dbReference>
<feature type="transmembrane region" description="Helical" evidence="1">
    <location>
        <begin position="6"/>
        <end position="25"/>
    </location>
</feature>
<keyword evidence="1" id="KW-0472">Membrane</keyword>
<name>A0A4P6PV12_9ACTN</name>
<dbReference type="PANTHER" id="PTHR36834:SF1">
    <property type="entry name" value="INTEGRAL MEMBRANE PROTEIN"/>
    <property type="match status" value="1"/>
</dbReference>
<dbReference type="AlphaFoldDB" id="A0A4P6PV12"/>
<feature type="domain" description="VanZ-like" evidence="2">
    <location>
        <begin position="67"/>
        <end position="160"/>
    </location>
</feature>
<sequence length="180" mass="18617">MTGLLEEAVVLSPTAAVAVALLVWIRARRGRSWREALTCSVADVLAVCALLPIASLTLLRPGSTGGVVLVPFTDMFATGASLTTMYQSGGNIALFVPLGALLPLAFGRRAAAFGRVAVVAAVLSGCVEVVQYALSIGHIASVDDVLLNVFGALLGAALTRPFWGRVGEGRRIREESSAPG</sequence>
<evidence type="ECO:0000259" key="2">
    <source>
        <dbReference type="Pfam" id="PF04892"/>
    </source>
</evidence>
<evidence type="ECO:0000256" key="1">
    <source>
        <dbReference type="SAM" id="Phobius"/>
    </source>
</evidence>
<dbReference type="EMBL" id="CP036455">
    <property type="protein sequence ID" value="QBI51996.1"/>
    <property type="molecule type" value="Genomic_DNA"/>
</dbReference>
<keyword evidence="4" id="KW-1185">Reference proteome</keyword>
<keyword evidence="1" id="KW-1133">Transmembrane helix</keyword>